<dbReference type="SUPFAM" id="SSF55347">
    <property type="entry name" value="Glyceraldehyde-3-phosphate dehydrogenase-like, C-terminal domain"/>
    <property type="match status" value="1"/>
</dbReference>
<protein>
    <submittedName>
        <fullName evidence="4">Oxidoreductase</fullName>
    </submittedName>
</protein>
<feature type="domain" description="Gfo/Idh/MocA-like oxidoreductase C-terminal" evidence="3">
    <location>
        <begin position="136"/>
        <end position="342"/>
    </location>
</feature>
<comment type="caution">
    <text evidence="4">The sequence shown here is derived from an EMBL/GenBank/DDBJ whole genome shotgun (WGS) entry which is preliminary data.</text>
</comment>
<comment type="similarity">
    <text evidence="1">Belongs to the Gfo/Idh/MocA family.</text>
</comment>
<feature type="domain" description="Gfo/Idh/MocA-like oxidoreductase N-terminal" evidence="2">
    <location>
        <begin position="5"/>
        <end position="120"/>
    </location>
</feature>
<keyword evidence="5" id="KW-1185">Reference proteome</keyword>
<dbReference type="Pfam" id="PF02894">
    <property type="entry name" value="GFO_IDH_MocA_C"/>
    <property type="match status" value="1"/>
</dbReference>
<evidence type="ECO:0000256" key="1">
    <source>
        <dbReference type="ARBA" id="ARBA00010928"/>
    </source>
</evidence>
<dbReference type="PANTHER" id="PTHR43708">
    <property type="entry name" value="CONSERVED EXPRESSED OXIDOREDUCTASE (EUROFUNG)"/>
    <property type="match status" value="1"/>
</dbReference>
<dbReference type="PANTHER" id="PTHR43708:SF7">
    <property type="entry name" value="OXIDOREDUCTASE"/>
    <property type="match status" value="1"/>
</dbReference>
<dbReference type="InterPro" id="IPR000683">
    <property type="entry name" value="Gfo/Idh/MocA-like_OxRdtase_N"/>
</dbReference>
<dbReference type="Gene3D" id="3.30.360.10">
    <property type="entry name" value="Dihydrodipicolinate Reductase, domain 2"/>
    <property type="match status" value="1"/>
</dbReference>
<gene>
    <name evidence="4" type="ORF">IV49_GL000460</name>
</gene>
<evidence type="ECO:0000313" key="5">
    <source>
        <dbReference type="Proteomes" id="UP000051841"/>
    </source>
</evidence>
<dbReference type="Proteomes" id="UP000051841">
    <property type="component" value="Unassembled WGS sequence"/>
</dbReference>
<dbReference type="InterPro" id="IPR004104">
    <property type="entry name" value="Gfo/Idh/MocA-like_OxRdtase_C"/>
</dbReference>
<dbReference type="InterPro" id="IPR051317">
    <property type="entry name" value="Gfo/Idh/MocA_oxidoreduct"/>
</dbReference>
<accession>A0A0R2HLF8</accession>
<reference evidence="4 5" key="1">
    <citation type="journal article" date="2015" name="Genome Announc.">
        <title>Expanding the biotechnology potential of lactobacilli through comparative genomics of 213 strains and associated genera.</title>
        <authorList>
            <person name="Sun Z."/>
            <person name="Harris H.M."/>
            <person name="McCann A."/>
            <person name="Guo C."/>
            <person name="Argimon S."/>
            <person name="Zhang W."/>
            <person name="Yang X."/>
            <person name="Jeffery I.B."/>
            <person name="Cooney J.C."/>
            <person name="Kagawa T.F."/>
            <person name="Liu W."/>
            <person name="Song Y."/>
            <person name="Salvetti E."/>
            <person name="Wrobel A."/>
            <person name="Rasinkangas P."/>
            <person name="Parkhill J."/>
            <person name="Rea M.C."/>
            <person name="O'Sullivan O."/>
            <person name="Ritari J."/>
            <person name="Douillard F.P."/>
            <person name="Paul Ross R."/>
            <person name="Yang R."/>
            <person name="Briner A.E."/>
            <person name="Felis G.E."/>
            <person name="de Vos W.M."/>
            <person name="Barrangou R."/>
            <person name="Klaenhammer T.R."/>
            <person name="Caufield P.W."/>
            <person name="Cui Y."/>
            <person name="Zhang H."/>
            <person name="O'Toole P.W."/>
        </authorList>
    </citation>
    <scope>NUCLEOTIDE SEQUENCE [LARGE SCALE GENOMIC DNA]</scope>
    <source>
        <strain evidence="4 5">DSM 20405</strain>
    </source>
</reference>
<dbReference type="EMBL" id="JQBL01000014">
    <property type="protein sequence ID" value="KRN50109.1"/>
    <property type="molecule type" value="Genomic_DNA"/>
</dbReference>
<evidence type="ECO:0000259" key="2">
    <source>
        <dbReference type="Pfam" id="PF01408"/>
    </source>
</evidence>
<dbReference type="Pfam" id="PF01408">
    <property type="entry name" value="GFO_IDH_MocA"/>
    <property type="match status" value="1"/>
</dbReference>
<dbReference type="AlphaFoldDB" id="A0A0R2HLF8"/>
<evidence type="ECO:0000259" key="3">
    <source>
        <dbReference type="Pfam" id="PF02894"/>
    </source>
</evidence>
<dbReference type="Gene3D" id="3.40.50.720">
    <property type="entry name" value="NAD(P)-binding Rossmann-like Domain"/>
    <property type="match status" value="1"/>
</dbReference>
<dbReference type="SUPFAM" id="SSF51735">
    <property type="entry name" value="NAD(P)-binding Rossmann-fold domains"/>
    <property type="match status" value="1"/>
</dbReference>
<sequence>MQTIINVGFIGAGKSTHRYQAPFILRRKDKFKIKTIWARNLDHISWERIPQVTYTDCLEDMLNDQDISLVVISTPVMHYEYAKMALEHGKNVVCEKPFTDTYEQAVELFNLAEEKNLKIMCIQNRRFDSDFLTTQKVIESGILGDLLEVEMHYDYYRPYVSENTDHFNPYQGYLYGHACHTLDQAISYFGFPDDYHLEVRQLLGEGRMNDYFDIDFFYKQTKVSIKSSYFRVKSRPRFVAYGKKGMFTKETEDRQEYDLKRFYMPTSDHPDFGMDREEHYGEAIFYDEHGEYHQEKIPTINGDYARYYDEVYEMLVNNKEPLVKKEQTLFVMKLLEEGIKQCK</sequence>
<dbReference type="RefSeq" id="WP_238551734.1">
    <property type="nucleotide sequence ID" value="NZ_JNKN01000018.1"/>
</dbReference>
<name>A0A0R2HLF8_9FIRM</name>
<proteinExistence type="inferred from homology"/>
<dbReference type="PATRIC" id="fig|1410657.5.peg.487"/>
<dbReference type="GO" id="GO:0000166">
    <property type="term" value="F:nucleotide binding"/>
    <property type="evidence" value="ECO:0007669"/>
    <property type="project" value="InterPro"/>
</dbReference>
<dbReference type="InterPro" id="IPR036291">
    <property type="entry name" value="NAD(P)-bd_dom_sf"/>
</dbReference>
<organism evidence="4 5">
    <name type="scientific">Kandleria vitulina DSM 20405</name>
    <dbReference type="NCBI Taxonomy" id="1410657"/>
    <lineage>
        <taxon>Bacteria</taxon>
        <taxon>Bacillati</taxon>
        <taxon>Bacillota</taxon>
        <taxon>Erysipelotrichia</taxon>
        <taxon>Erysipelotrichales</taxon>
        <taxon>Coprobacillaceae</taxon>
        <taxon>Kandleria</taxon>
    </lineage>
</organism>
<evidence type="ECO:0000313" key="4">
    <source>
        <dbReference type="EMBL" id="KRN50109.1"/>
    </source>
</evidence>